<dbReference type="EMBL" id="BPLR01013967">
    <property type="protein sequence ID" value="GIY65157.1"/>
    <property type="molecule type" value="Genomic_DNA"/>
</dbReference>
<dbReference type="Proteomes" id="UP001054945">
    <property type="component" value="Unassembled WGS sequence"/>
</dbReference>
<reference evidence="1 2" key="1">
    <citation type="submission" date="2021-06" db="EMBL/GenBank/DDBJ databases">
        <title>Caerostris extrusa draft genome.</title>
        <authorList>
            <person name="Kono N."/>
            <person name="Arakawa K."/>
        </authorList>
    </citation>
    <scope>NUCLEOTIDE SEQUENCE [LARGE SCALE GENOMIC DNA]</scope>
</reference>
<keyword evidence="2" id="KW-1185">Reference proteome</keyword>
<organism evidence="1 2">
    <name type="scientific">Caerostris extrusa</name>
    <name type="common">Bark spider</name>
    <name type="synonym">Caerostris bankana</name>
    <dbReference type="NCBI Taxonomy" id="172846"/>
    <lineage>
        <taxon>Eukaryota</taxon>
        <taxon>Metazoa</taxon>
        <taxon>Ecdysozoa</taxon>
        <taxon>Arthropoda</taxon>
        <taxon>Chelicerata</taxon>
        <taxon>Arachnida</taxon>
        <taxon>Araneae</taxon>
        <taxon>Araneomorphae</taxon>
        <taxon>Entelegynae</taxon>
        <taxon>Araneoidea</taxon>
        <taxon>Araneidae</taxon>
        <taxon>Caerostris</taxon>
    </lineage>
</organism>
<comment type="caution">
    <text evidence="1">The sequence shown here is derived from an EMBL/GenBank/DDBJ whole genome shotgun (WGS) entry which is preliminary data.</text>
</comment>
<accession>A0AAV4V4S7</accession>
<proteinExistence type="predicted"/>
<gene>
    <name evidence="1" type="ORF">CEXT_423501</name>
</gene>
<sequence length="115" mass="12687">MNCPFVVGNRERLGTTRMVGRGKDTAYENGATRNLSPTIPQRTMISEGSCFLKNLSRSRSASFFLFCLSSARLSWTECTFCGSLSEFAVVDEKDDHFSRGSKSGRCVVTAKGEIQ</sequence>
<name>A0AAV4V4S7_CAEEX</name>
<protein>
    <submittedName>
        <fullName evidence="1">Uncharacterized protein</fullName>
    </submittedName>
</protein>
<dbReference type="AlphaFoldDB" id="A0AAV4V4S7"/>
<evidence type="ECO:0000313" key="2">
    <source>
        <dbReference type="Proteomes" id="UP001054945"/>
    </source>
</evidence>
<evidence type="ECO:0000313" key="1">
    <source>
        <dbReference type="EMBL" id="GIY65157.1"/>
    </source>
</evidence>